<gene>
    <name evidence="2" type="ordered locus">Mmc1_3069</name>
</gene>
<dbReference type="InterPro" id="IPR002645">
    <property type="entry name" value="STAS_dom"/>
</dbReference>
<proteinExistence type="predicted"/>
<evidence type="ECO:0000313" key="3">
    <source>
        <dbReference type="Proteomes" id="UP000002586"/>
    </source>
</evidence>
<dbReference type="PROSITE" id="PS50801">
    <property type="entry name" value="STAS"/>
    <property type="match status" value="1"/>
</dbReference>
<name>A0LC67_MAGMM</name>
<dbReference type="RefSeq" id="WP_011714623.1">
    <property type="nucleotide sequence ID" value="NC_008576.1"/>
</dbReference>
<reference evidence="3" key="1">
    <citation type="journal article" date="2009" name="Appl. Environ. Microbiol.">
        <title>Complete genome sequence of the chemolithoautotrophic marine magnetotactic coccus strain MC-1.</title>
        <authorList>
            <person name="Schubbe S."/>
            <person name="Williams T.J."/>
            <person name="Xie G."/>
            <person name="Kiss H.E."/>
            <person name="Brettin T.S."/>
            <person name="Martinez D."/>
            <person name="Ross C.A."/>
            <person name="Schuler D."/>
            <person name="Cox B.L."/>
            <person name="Nealson K.H."/>
            <person name="Bazylinski D.A."/>
        </authorList>
    </citation>
    <scope>NUCLEOTIDE SEQUENCE [LARGE SCALE GENOMIC DNA]</scope>
    <source>
        <strain evidence="3">ATCC BAA-1437 / JCM 17883 / MC-1</strain>
    </source>
</reference>
<evidence type="ECO:0000313" key="2">
    <source>
        <dbReference type="EMBL" id="ABK45560.1"/>
    </source>
</evidence>
<feature type="domain" description="STAS" evidence="1">
    <location>
        <begin position="1"/>
        <end position="109"/>
    </location>
</feature>
<accession>A0LC67</accession>
<sequence length="109" mass="12163">MPIHTSLNDNELVISLVGSFSHAIFKEFKNAYLPLTPGPSFRYCIDLSQVKSLDSSVLGMFLMLRAHAGEAEADITLRNPTNLVLRMLLAARFDTMFKIVTNQTYQPSA</sequence>
<dbReference type="Proteomes" id="UP000002586">
    <property type="component" value="Chromosome"/>
</dbReference>
<dbReference type="STRING" id="156889.Mmc1_3069"/>
<protein>
    <recommendedName>
        <fullName evidence="1">STAS domain-containing protein</fullName>
    </recommendedName>
</protein>
<dbReference type="eggNOG" id="COG1366">
    <property type="taxonomic scope" value="Bacteria"/>
</dbReference>
<dbReference type="InterPro" id="IPR036513">
    <property type="entry name" value="STAS_dom_sf"/>
</dbReference>
<dbReference type="InterPro" id="IPR058548">
    <property type="entry name" value="MlaB-like_STAS"/>
</dbReference>
<dbReference type="OrthoDB" id="8236316at2"/>
<dbReference type="Gene3D" id="3.30.750.24">
    <property type="entry name" value="STAS domain"/>
    <property type="match status" value="1"/>
</dbReference>
<dbReference type="AlphaFoldDB" id="A0LC67"/>
<dbReference type="KEGG" id="mgm:Mmc1_3069"/>
<evidence type="ECO:0000259" key="1">
    <source>
        <dbReference type="PROSITE" id="PS50801"/>
    </source>
</evidence>
<keyword evidence="3" id="KW-1185">Reference proteome</keyword>
<dbReference type="CDD" id="cd07043">
    <property type="entry name" value="STAS_anti-anti-sigma_factors"/>
    <property type="match status" value="1"/>
</dbReference>
<dbReference type="EMBL" id="CP000471">
    <property type="protein sequence ID" value="ABK45560.1"/>
    <property type="molecule type" value="Genomic_DNA"/>
</dbReference>
<organism evidence="2 3">
    <name type="scientific">Magnetococcus marinus (strain ATCC BAA-1437 / JCM 17883 / MC-1)</name>
    <dbReference type="NCBI Taxonomy" id="156889"/>
    <lineage>
        <taxon>Bacteria</taxon>
        <taxon>Pseudomonadati</taxon>
        <taxon>Pseudomonadota</taxon>
        <taxon>Magnetococcia</taxon>
        <taxon>Magnetococcales</taxon>
        <taxon>Magnetococcaceae</taxon>
        <taxon>Magnetococcus</taxon>
    </lineage>
</organism>
<reference evidence="2 3" key="2">
    <citation type="journal article" date="2012" name="Int. J. Syst. Evol. Microbiol.">
        <title>Magnetococcus marinus gen. nov., sp. nov., a marine, magnetotactic bacterium that represents a novel lineage (Magnetococcaceae fam. nov.; Magnetococcales ord. nov.) at the base of the Alphaproteobacteria.</title>
        <authorList>
            <person name="Bazylinski D.A."/>
            <person name="Williams T.J."/>
            <person name="Lefevre C.T."/>
            <person name="Berg R.J."/>
            <person name="Zhang C.L."/>
            <person name="Bowser S.S."/>
            <person name="Dean A.J."/>
            <person name="Beveridge T.J."/>
        </authorList>
    </citation>
    <scope>NUCLEOTIDE SEQUENCE [LARGE SCALE GENOMIC DNA]</scope>
    <source>
        <strain evidence="3">ATCC BAA-1437 / JCM 17883 / MC-1</strain>
    </source>
</reference>
<dbReference type="Pfam" id="PF13466">
    <property type="entry name" value="STAS_2"/>
    <property type="match status" value="1"/>
</dbReference>
<dbReference type="SUPFAM" id="SSF52091">
    <property type="entry name" value="SpoIIaa-like"/>
    <property type="match status" value="1"/>
</dbReference>
<dbReference type="HOGENOM" id="CLU_115403_9_1_5"/>